<dbReference type="Gene3D" id="3.30.9.10">
    <property type="entry name" value="D-Amino Acid Oxidase, subunit A, domain 2"/>
    <property type="match status" value="1"/>
</dbReference>
<comment type="caution">
    <text evidence="9">The sequence shown here is derived from an EMBL/GenBank/DDBJ whole genome shotgun (WGS) entry which is preliminary data.</text>
</comment>
<dbReference type="GO" id="GO:0005737">
    <property type="term" value="C:cytoplasm"/>
    <property type="evidence" value="ECO:0007669"/>
    <property type="project" value="TreeGrafter"/>
</dbReference>
<dbReference type="GO" id="GO:0019478">
    <property type="term" value="P:D-amino acid catabolic process"/>
    <property type="evidence" value="ECO:0007669"/>
    <property type="project" value="TreeGrafter"/>
</dbReference>
<dbReference type="PIRSF" id="PIRSF000189">
    <property type="entry name" value="D-aa_oxidase"/>
    <property type="match status" value="1"/>
</dbReference>
<comment type="cofactor">
    <cofactor evidence="1 6">
        <name>FAD</name>
        <dbReference type="ChEBI" id="CHEBI:57692"/>
    </cofactor>
</comment>
<dbReference type="InterPro" id="IPR023209">
    <property type="entry name" value="DAO"/>
</dbReference>
<evidence type="ECO:0000256" key="2">
    <source>
        <dbReference type="ARBA" id="ARBA00006730"/>
    </source>
</evidence>
<dbReference type="SUPFAM" id="SSF54373">
    <property type="entry name" value="FAD-linked reductases, C-terminal domain"/>
    <property type="match status" value="1"/>
</dbReference>
<feature type="binding site" evidence="6">
    <location>
        <position position="240"/>
    </location>
    <ligand>
        <name>D-dopa</name>
        <dbReference type="ChEBI" id="CHEBI:149689"/>
    </ligand>
</feature>
<evidence type="ECO:0000256" key="4">
    <source>
        <dbReference type="ARBA" id="ARBA00022827"/>
    </source>
</evidence>
<feature type="domain" description="FAD dependent oxidoreductase" evidence="8">
    <location>
        <begin position="10"/>
        <end position="351"/>
    </location>
</feature>
<dbReference type="EMBL" id="CAUWAG010000003">
    <property type="protein sequence ID" value="CAJ2501616.1"/>
    <property type="molecule type" value="Genomic_DNA"/>
</dbReference>
<evidence type="ECO:0000259" key="8">
    <source>
        <dbReference type="Pfam" id="PF01266"/>
    </source>
</evidence>
<dbReference type="AlphaFoldDB" id="A0AAI8YE89"/>
<evidence type="ECO:0000256" key="7">
    <source>
        <dbReference type="SAM" id="Phobius"/>
    </source>
</evidence>
<keyword evidence="7" id="KW-0812">Transmembrane</keyword>
<evidence type="ECO:0000256" key="6">
    <source>
        <dbReference type="PIRSR" id="PIRSR000189-1"/>
    </source>
</evidence>
<keyword evidence="5" id="KW-0560">Oxidoreductase</keyword>
<organism evidence="9 10">
    <name type="scientific">Anthostomella pinea</name>
    <dbReference type="NCBI Taxonomy" id="933095"/>
    <lineage>
        <taxon>Eukaryota</taxon>
        <taxon>Fungi</taxon>
        <taxon>Dikarya</taxon>
        <taxon>Ascomycota</taxon>
        <taxon>Pezizomycotina</taxon>
        <taxon>Sordariomycetes</taxon>
        <taxon>Xylariomycetidae</taxon>
        <taxon>Xylariales</taxon>
        <taxon>Xylariaceae</taxon>
        <taxon>Anthostomella</taxon>
    </lineage>
</organism>
<dbReference type="SUPFAM" id="SSF51971">
    <property type="entry name" value="Nucleotide-binding domain"/>
    <property type="match status" value="1"/>
</dbReference>
<feature type="binding site" evidence="6">
    <location>
        <position position="190"/>
    </location>
    <ligand>
        <name>FAD</name>
        <dbReference type="ChEBI" id="CHEBI:57692"/>
    </ligand>
</feature>
<proteinExistence type="inferred from homology"/>
<protein>
    <submittedName>
        <fullName evidence="9">Uu.00g044690.m01.CDS01</fullName>
    </submittedName>
</protein>
<dbReference type="GO" id="GO:0071949">
    <property type="term" value="F:FAD binding"/>
    <property type="evidence" value="ECO:0007669"/>
    <property type="project" value="InterPro"/>
</dbReference>
<evidence type="ECO:0000313" key="10">
    <source>
        <dbReference type="Proteomes" id="UP001295740"/>
    </source>
</evidence>
<comment type="similarity">
    <text evidence="2">Belongs to the DAMOX/DASOX family.</text>
</comment>
<keyword evidence="3" id="KW-0285">Flavoprotein</keyword>
<keyword evidence="10" id="KW-1185">Reference proteome</keyword>
<feature type="binding site" evidence="6">
    <location>
        <position position="335"/>
    </location>
    <ligand>
        <name>D-dopa</name>
        <dbReference type="ChEBI" id="CHEBI:149689"/>
    </ligand>
</feature>
<dbReference type="InterPro" id="IPR006076">
    <property type="entry name" value="FAD-dep_OxRdtase"/>
</dbReference>
<keyword evidence="7" id="KW-1133">Transmembrane helix</keyword>
<dbReference type="Proteomes" id="UP001295740">
    <property type="component" value="Unassembled WGS sequence"/>
</dbReference>
<name>A0AAI8YE89_9PEZI</name>
<feature type="binding site" evidence="6">
    <location>
        <position position="294"/>
    </location>
    <ligand>
        <name>D-dopa</name>
        <dbReference type="ChEBI" id="CHEBI:149689"/>
    </ligand>
</feature>
<keyword evidence="4 6" id="KW-0274">FAD</keyword>
<keyword evidence="7" id="KW-0472">Membrane</keyword>
<gene>
    <name evidence="9" type="ORF">KHLLAP_LOCUS2084</name>
</gene>
<dbReference type="PANTHER" id="PTHR11530:SF16">
    <property type="entry name" value="D-AMINO ACID OXIDASE (AFU_ORTHOLOGUE AFUA_5G11290)"/>
    <property type="match status" value="1"/>
</dbReference>
<dbReference type="Pfam" id="PF01266">
    <property type="entry name" value="DAO"/>
    <property type="match status" value="1"/>
</dbReference>
<accession>A0AAI8YE89</accession>
<feature type="transmembrane region" description="Helical" evidence="7">
    <location>
        <begin position="6"/>
        <end position="27"/>
    </location>
</feature>
<dbReference type="GO" id="GO:0003884">
    <property type="term" value="F:D-amino-acid oxidase activity"/>
    <property type="evidence" value="ECO:0007669"/>
    <property type="project" value="InterPro"/>
</dbReference>
<evidence type="ECO:0000256" key="1">
    <source>
        <dbReference type="ARBA" id="ARBA00001974"/>
    </source>
</evidence>
<evidence type="ECO:0000256" key="3">
    <source>
        <dbReference type="ARBA" id="ARBA00022630"/>
    </source>
</evidence>
<evidence type="ECO:0000313" key="9">
    <source>
        <dbReference type="EMBL" id="CAJ2501616.1"/>
    </source>
</evidence>
<dbReference type="PANTHER" id="PTHR11530">
    <property type="entry name" value="D-AMINO ACID OXIDASE"/>
    <property type="match status" value="1"/>
</dbReference>
<dbReference type="Gene3D" id="3.40.50.720">
    <property type="entry name" value="NAD(P)-binding Rossmann-like Domain"/>
    <property type="match status" value="1"/>
</dbReference>
<reference evidence="9" key="1">
    <citation type="submission" date="2023-10" db="EMBL/GenBank/DDBJ databases">
        <authorList>
            <person name="Hackl T."/>
        </authorList>
    </citation>
    <scope>NUCLEOTIDE SEQUENCE</scope>
</reference>
<sequence length="357" mass="38440">MGGGTHGTPIVVLGAGVVGLTTALTLARQGYKDIRVIAKHMPSDQDVEYCSRWAGADWDPISDEGSREAGWDTVTWHELLKLAQTRPGSGVREQVATKYYRKVDRKPEGLKNWYKDLVSGYKFLSKDQVPAFADWGVTYRSLSLDPDTYLHWLYSSCLDEGVLFQRATLSHIREALQLTPTPPVVVVNCTGLGSLTLGGVEDAALRPVQGQLVIVANELAGSYAISGSQDFDSSIGECCYVITRGPGAGAVLGGCRNPSWAAQPDMSLAERIMKRAVQVAPGIVEAGEGVEALRVVRHQIGWRPHRDGGPRVETETIEDEALGPIKVVHAYGMDGFGFQSSYGVAGLVAELVAQSVA</sequence>
<evidence type="ECO:0000256" key="5">
    <source>
        <dbReference type="ARBA" id="ARBA00023002"/>
    </source>
</evidence>